<dbReference type="InterPro" id="IPR001138">
    <property type="entry name" value="Zn2Cys6_DnaBD"/>
</dbReference>
<evidence type="ECO:0000256" key="5">
    <source>
        <dbReference type="ARBA" id="ARBA00023242"/>
    </source>
</evidence>
<dbReference type="EMBL" id="ADBL01001503">
    <property type="status" value="NOT_ANNOTATED_CDS"/>
    <property type="molecule type" value="Genomic_DNA"/>
</dbReference>
<dbReference type="Gene3D" id="3.30.160.60">
    <property type="entry name" value="Classic Zinc Finger"/>
    <property type="match status" value="1"/>
</dbReference>
<dbReference type="InterPro" id="IPR013087">
    <property type="entry name" value="Znf_C2H2_type"/>
</dbReference>
<dbReference type="InterPro" id="IPR036864">
    <property type="entry name" value="Zn2-C6_fun-type_DNA-bd_sf"/>
</dbReference>
<evidence type="ECO:0000259" key="8">
    <source>
        <dbReference type="PROSITE" id="PS50157"/>
    </source>
</evidence>
<dbReference type="PROSITE" id="PS50157">
    <property type="entry name" value="ZINC_FINGER_C2H2_2"/>
    <property type="match status" value="1"/>
</dbReference>
<dbReference type="SMART" id="SM00066">
    <property type="entry name" value="GAL4"/>
    <property type="match status" value="1"/>
</dbReference>
<dbReference type="PANTHER" id="PTHR47660:SF2">
    <property type="entry name" value="TRANSCRIPTION FACTOR WITH C2H2 AND ZN(2)-CYS(6) DNA BINDING DOMAIN (EUROFUNG)"/>
    <property type="match status" value="1"/>
</dbReference>
<evidence type="ECO:0000256" key="6">
    <source>
        <dbReference type="PROSITE-ProRule" id="PRU00042"/>
    </source>
</evidence>
<dbReference type="PANTHER" id="PTHR47660">
    <property type="entry name" value="TRANSCRIPTION FACTOR WITH C2H2 AND ZN(2)-CYS(6) DNA BINDING DOMAIN (EUROFUNG)-RELATED-RELATED"/>
    <property type="match status" value="1"/>
</dbReference>
<protein>
    <recommendedName>
        <fullName evidence="12">Zn(2)-C6 fungal-type domain-containing protein</fullName>
    </recommendedName>
</protein>
<keyword evidence="5" id="KW-0539">Nucleus</keyword>
<keyword evidence="4" id="KW-0804">Transcription</keyword>
<keyword evidence="6" id="KW-0863">Zinc-finger</keyword>
<dbReference type="CDD" id="cd00067">
    <property type="entry name" value="GAL4"/>
    <property type="match status" value="1"/>
</dbReference>
<gene>
    <name evidence="9" type="ORF">MAPG_06260</name>
</gene>
<evidence type="ECO:0008006" key="12">
    <source>
        <dbReference type="Google" id="ProtNLM"/>
    </source>
</evidence>
<accession>A0A0C4E1J6</accession>
<reference evidence="9" key="1">
    <citation type="submission" date="2010-05" db="EMBL/GenBank/DDBJ databases">
        <title>The Genome Sequence of Magnaporthe poae strain ATCC 64411.</title>
        <authorList>
            <consortium name="The Broad Institute Genome Sequencing Platform"/>
            <consortium name="Broad Institute Genome Sequencing Center for Infectious Disease"/>
            <person name="Ma L.-J."/>
            <person name="Dead R."/>
            <person name="Young S."/>
            <person name="Zeng Q."/>
            <person name="Koehrsen M."/>
            <person name="Alvarado L."/>
            <person name="Berlin A."/>
            <person name="Chapman S.B."/>
            <person name="Chen Z."/>
            <person name="Freedman E."/>
            <person name="Gellesch M."/>
            <person name="Goldberg J."/>
            <person name="Griggs A."/>
            <person name="Gujja S."/>
            <person name="Heilman E.R."/>
            <person name="Heiman D."/>
            <person name="Hepburn T."/>
            <person name="Howarth C."/>
            <person name="Jen D."/>
            <person name="Larson L."/>
            <person name="Mehta T."/>
            <person name="Neiman D."/>
            <person name="Pearson M."/>
            <person name="Roberts A."/>
            <person name="Saif S."/>
            <person name="Shea T."/>
            <person name="Shenoy N."/>
            <person name="Sisk P."/>
            <person name="Stolte C."/>
            <person name="Sykes S."/>
            <person name="Walk T."/>
            <person name="White J."/>
            <person name="Yandava C."/>
            <person name="Haas B."/>
            <person name="Nusbaum C."/>
            <person name="Birren B."/>
        </authorList>
    </citation>
    <scope>NUCLEOTIDE SEQUENCE</scope>
    <source>
        <strain evidence="9">ATCC 64411</strain>
    </source>
</reference>
<evidence type="ECO:0000256" key="2">
    <source>
        <dbReference type="ARBA" id="ARBA00022833"/>
    </source>
</evidence>
<keyword evidence="2" id="KW-0862">Zinc</keyword>
<dbReference type="SUPFAM" id="SSF57667">
    <property type="entry name" value="beta-beta-alpha zinc fingers"/>
    <property type="match status" value="1"/>
</dbReference>
<dbReference type="SUPFAM" id="SSF57701">
    <property type="entry name" value="Zn2/Cys6 DNA-binding domain"/>
    <property type="match status" value="1"/>
</dbReference>
<dbReference type="OrthoDB" id="10018191at2759"/>
<organism evidence="10 11">
    <name type="scientific">Magnaporthiopsis poae (strain ATCC 64411 / 73-15)</name>
    <name type="common">Kentucky bluegrass fungus</name>
    <name type="synonym">Magnaporthe poae</name>
    <dbReference type="NCBI Taxonomy" id="644358"/>
    <lineage>
        <taxon>Eukaryota</taxon>
        <taxon>Fungi</taxon>
        <taxon>Dikarya</taxon>
        <taxon>Ascomycota</taxon>
        <taxon>Pezizomycotina</taxon>
        <taxon>Sordariomycetes</taxon>
        <taxon>Sordariomycetidae</taxon>
        <taxon>Magnaporthales</taxon>
        <taxon>Magnaporthaceae</taxon>
        <taxon>Magnaporthiopsis</taxon>
    </lineage>
</organism>
<reference evidence="10" key="4">
    <citation type="journal article" date="2015" name="G3 (Bethesda)">
        <title>Genome sequences of three phytopathogenic species of the Magnaporthaceae family of fungi.</title>
        <authorList>
            <person name="Okagaki L.H."/>
            <person name="Nunes C.C."/>
            <person name="Sailsbery J."/>
            <person name="Clay B."/>
            <person name="Brown D."/>
            <person name="John T."/>
            <person name="Oh Y."/>
            <person name="Young N."/>
            <person name="Fitzgerald M."/>
            <person name="Haas B.J."/>
            <person name="Zeng Q."/>
            <person name="Young S."/>
            <person name="Adiconis X."/>
            <person name="Fan L."/>
            <person name="Levin J.Z."/>
            <person name="Mitchell T.K."/>
            <person name="Okubara P.A."/>
            <person name="Farman M.L."/>
            <person name="Kohn L.M."/>
            <person name="Birren B."/>
            <person name="Ma L.-J."/>
            <person name="Dean R.A."/>
        </authorList>
    </citation>
    <scope>NUCLEOTIDE SEQUENCE</scope>
    <source>
        <strain evidence="10">ATCC 64411 / 73-15</strain>
    </source>
</reference>
<proteinExistence type="predicted"/>
<evidence type="ECO:0000313" key="11">
    <source>
        <dbReference type="Proteomes" id="UP000011715"/>
    </source>
</evidence>
<name>A0A0C4E1J6_MAGP6</name>
<dbReference type="PROSITE" id="PS50048">
    <property type="entry name" value="ZN2_CY6_FUNGAL_2"/>
    <property type="match status" value="1"/>
</dbReference>
<dbReference type="VEuPathDB" id="FungiDB:MAPG_06260"/>
<evidence type="ECO:0000313" key="9">
    <source>
        <dbReference type="EMBL" id="KLU87259.1"/>
    </source>
</evidence>
<keyword evidence="1" id="KW-0479">Metal-binding</keyword>
<dbReference type="Gene3D" id="4.10.240.10">
    <property type="entry name" value="Zn(2)-C6 fungal-type DNA-binding domain"/>
    <property type="match status" value="1"/>
</dbReference>
<dbReference type="AlphaFoldDB" id="A0A0C4E1J6"/>
<dbReference type="Pfam" id="PF00172">
    <property type="entry name" value="Zn_clus"/>
    <property type="match status" value="1"/>
</dbReference>
<evidence type="ECO:0000259" key="7">
    <source>
        <dbReference type="PROSITE" id="PS50048"/>
    </source>
</evidence>
<evidence type="ECO:0000256" key="1">
    <source>
        <dbReference type="ARBA" id="ARBA00022723"/>
    </source>
</evidence>
<keyword evidence="3" id="KW-0805">Transcription regulation</keyword>
<dbReference type="eggNOG" id="KOG1721">
    <property type="taxonomic scope" value="Eukaryota"/>
</dbReference>
<dbReference type="PROSITE" id="PS00028">
    <property type="entry name" value="ZINC_FINGER_C2H2_1"/>
    <property type="match status" value="1"/>
</dbReference>
<evidence type="ECO:0000313" key="10">
    <source>
        <dbReference type="EnsemblFungi" id="MAPG_06260T0"/>
    </source>
</evidence>
<dbReference type="Proteomes" id="UP000011715">
    <property type="component" value="Unassembled WGS sequence"/>
</dbReference>
<reference evidence="9" key="3">
    <citation type="submission" date="2011-03" db="EMBL/GenBank/DDBJ databases">
        <title>Annotation of Magnaporthe poae ATCC 64411.</title>
        <authorList>
            <person name="Ma L.-J."/>
            <person name="Dead R."/>
            <person name="Young S.K."/>
            <person name="Zeng Q."/>
            <person name="Gargeya S."/>
            <person name="Fitzgerald M."/>
            <person name="Haas B."/>
            <person name="Abouelleil A."/>
            <person name="Alvarado L."/>
            <person name="Arachchi H.M."/>
            <person name="Berlin A."/>
            <person name="Brown A."/>
            <person name="Chapman S.B."/>
            <person name="Chen Z."/>
            <person name="Dunbar C."/>
            <person name="Freedman E."/>
            <person name="Gearin G."/>
            <person name="Gellesch M."/>
            <person name="Goldberg J."/>
            <person name="Griggs A."/>
            <person name="Gujja S."/>
            <person name="Heiman D."/>
            <person name="Howarth C."/>
            <person name="Larson L."/>
            <person name="Lui A."/>
            <person name="MacDonald P.J.P."/>
            <person name="Mehta T."/>
            <person name="Montmayeur A."/>
            <person name="Murphy C."/>
            <person name="Neiman D."/>
            <person name="Pearson M."/>
            <person name="Priest M."/>
            <person name="Roberts A."/>
            <person name="Saif S."/>
            <person name="Shea T."/>
            <person name="Shenoy N."/>
            <person name="Sisk P."/>
            <person name="Stolte C."/>
            <person name="Sykes S."/>
            <person name="Yandava C."/>
            <person name="Wortman J."/>
            <person name="Nusbaum C."/>
            <person name="Birren B."/>
        </authorList>
    </citation>
    <scope>NUCLEOTIDE SEQUENCE</scope>
    <source>
        <strain evidence="9">ATCC 64411</strain>
    </source>
</reference>
<dbReference type="STRING" id="644358.A0A0C4E1J6"/>
<dbReference type="GO" id="GO:0008270">
    <property type="term" value="F:zinc ion binding"/>
    <property type="evidence" value="ECO:0007669"/>
    <property type="project" value="UniProtKB-KW"/>
</dbReference>
<dbReference type="GO" id="GO:0000981">
    <property type="term" value="F:DNA-binding transcription factor activity, RNA polymerase II-specific"/>
    <property type="evidence" value="ECO:0007669"/>
    <property type="project" value="InterPro"/>
</dbReference>
<sequence length="506" mass="55128">MGFTCKHPACGRSYLRKEHLTRHAKVHDAARAFACPTCDAKFTRGYTHLALLLLPACAASRLTLAAQCHNVQARGGLPKRVNRIKNITDGFLCYFPVSDTLRRHMRLHGPRASPPAPGRVSRACRSCHGSKTRCDGVAPSCTPCADRGRPCTYPATLTVASQPGPVPSGEPDSDKRPAVCVHFGEASPPAAPIGAAASVATSNTISEQLLDVFFGQFHCSWPVVRRHTVTGRPQPMNLLRAIETIALFFCGAPESRIGAVEAHDKLLAEAQHEASTLLAQARTGEVSTPTEDLLPHLQFILLSLILCAYRPDQSIDIPLEMRGVIMELFKLVGVYDQSRISAAIPLHRDDYYPLLARDSYQSLLHTWRADGLPVGNMLHLLLNIRIIDVFPWKKFDHSLDPSILDRVLIGVLWSVLSILPIKLLGFGRVSSGTIATVQLSALMIWRHLTISALAAWMTGSAGRGGRPATLPLAFLAFDKYLALAVRCWCARVEGEPDVSGTISALN</sequence>
<evidence type="ECO:0000256" key="3">
    <source>
        <dbReference type="ARBA" id="ARBA00023015"/>
    </source>
</evidence>
<dbReference type="EnsemblFungi" id="MAPG_06260T0">
    <property type="protein sequence ID" value="MAPG_06260T0"/>
    <property type="gene ID" value="MAPG_06260"/>
</dbReference>
<dbReference type="PROSITE" id="PS00463">
    <property type="entry name" value="ZN2_CY6_FUNGAL_1"/>
    <property type="match status" value="1"/>
</dbReference>
<keyword evidence="11" id="KW-1185">Reference proteome</keyword>
<dbReference type="EMBL" id="GL876970">
    <property type="protein sequence ID" value="KLU87259.1"/>
    <property type="molecule type" value="Genomic_DNA"/>
</dbReference>
<feature type="domain" description="Zn(2)-C6 fungal-type" evidence="7">
    <location>
        <begin position="123"/>
        <end position="153"/>
    </location>
</feature>
<reference evidence="11" key="2">
    <citation type="submission" date="2010-05" db="EMBL/GenBank/DDBJ databases">
        <title>The genome sequence of Magnaporthe poae strain ATCC 64411.</title>
        <authorList>
            <person name="Ma L.-J."/>
            <person name="Dead R."/>
            <person name="Young S."/>
            <person name="Zeng Q."/>
            <person name="Koehrsen M."/>
            <person name="Alvarado L."/>
            <person name="Berlin A."/>
            <person name="Chapman S.B."/>
            <person name="Chen Z."/>
            <person name="Freedman E."/>
            <person name="Gellesch M."/>
            <person name="Goldberg J."/>
            <person name="Griggs A."/>
            <person name="Gujja S."/>
            <person name="Heilman E.R."/>
            <person name="Heiman D."/>
            <person name="Hepburn T."/>
            <person name="Howarth C."/>
            <person name="Jen D."/>
            <person name="Larson L."/>
            <person name="Mehta T."/>
            <person name="Neiman D."/>
            <person name="Pearson M."/>
            <person name="Roberts A."/>
            <person name="Saif S."/>
            <person name="Shea T."/>
            <person name="Shenoy N."/>
            <person name="Sisk P."/>
            <person name="Stolte C."/>
            <person name="Sykes S."/>
            <person name="Walk T."/>
            <person name="White J."/>
            <person name="Yandava C."/>
            <person name="Haas B."/>
            <person name="Nusbaum C."/>
            <person name="Birren B."/>
        </authorList>
    </citation>
    <scope>NUCLEOTIDE SEQUENCE [LARGE SCALE GENOMIC DNA]</scope>
    <source>
        <strain evidence="11">ATCC 64411 / 73-15</strain>
    </source>
</reference>
<reference evidence="10" key="5">
    <citation type="submission" date="2015-06" db="UniProtKB">
        <authorList>
            <consortium name="EnsemblFungi"/>
        </authorList>
    </citation>
    <scope>IDENTIFICATION</scope>
    <source>
        <strain evidence="10">ATCC 64411</strain>
    </source>
</reference>
<evidence type="ECO:0000256" key="4">
    <source>
        <dbReference type="ARBA" id="ARBA00023163"/>
    </source>
</evidence>
<dbReference type="InterPro" id="IPR036236">
    <property type="entry name" value="Znf_C2H2_sf"/>
</dbReference>
<feature type="domain" description="C2H2-type" evidence="8">
    <location>
        <begin position="3"/>
        <end position="32"/>
    </location>
</feature>